<dbReference type="Gene3D" id="1.10.1470.10">
    <property type="entry name" value="YjbJ"/>
    <property type="match status" value="1"/>
</dbReference>
<feature type="compositionally biased region" description="Basic and acidic residues" evidence="2">
    <location>
        <begin position="67"/>
        <end position="81"/>
    </location>
</feature>
<dbReference type="InterPro" id="IPR036629">
    <property type="entry name" value="YjbJ_sf"/>
</dbReference>
<evidence type="ECO:0000259" key="3">
    <source>
        <dbReference type="Pfam" id="PF05532"/>
    </source>
</evidence>
<feature type="region of interest" description="Disordered" evidence="2">
    <location>
        <begin position="43"/>
        <end position="81"/>
    </location>
</feature>
<dbReference type="PATRIC" id="fig|1317118.6.peg.3761"/>
<dbReference type="eggNOG" id="COG3237">
    <property type="taxonomic scope" value="Bacteria"/>
</dbReference>
<accession>W4HEK4</accession>
<feature type="domain" description="CsbD-like" evidence="3">
    <location>
        <begin position="4"/>
        <end position="56"/>
    </location>
</feature>
<protein>
    <submittedName>
        <fullName evidence="4">CsbD-like protein</fullName>
    </submittedName>
</protein>
<dbReference type="PANTHER" id="PTHR34977">
    <property type="entry name" value="UPF0337 PROTEIN YJBJ"/>
    <property type="match status" value="1"/>
</dbReference>
<dbReference type="STRING" id="1379903.ATO8_18360"/>
<dbReference type="InterPro" id="IPR050423">
    <property type="entry name" value="UPF0337_stress_rsp"/>
</dbReference>
<dbReference type="SUPFAM" id="SSF69047">
    <property type="entry name" value="Hypothetical protein YjbJ"/>
    <property type="match status" value="1"/>
</dbReference>
<dbReference type="PANTHER" id="PTHR34977:SF1">
    <property type="entry name" value="UPF0337 PROTEIN YJBJ"/>
    <property type="match status" value="1"/>
</dbReference>
<dbReference type="RefSeq" id="WP_051487909.1">
    <property type="nucleotide sequence ID" value="NZ_AQQW01000015.1"/>
</dbReference>
<sequence>MNWDQVEGNWKRFTGSIREQWGDLTDNDVQEVKGNREQLEGKIQAKYGKTKEEASHEVDKWLANQNDDQHTDSNDPHTRSA</sequence>
<keyword evidence="5" id="KW-1185">Reference proteome</keyword>
<gene>
    <name evidence="4" type="ORF">ATO8_18360</name>
</gene>
<dbReference type="Pfam" id="PF05532">
    <property type="entry name" value="CsbD"/>
    <property type="match status" value="1"/>
</dbReference>
<evidence type="ECO:0000256" key="2">
    <source>
        <dbReference type="SAM" id="MobiDB-lite"/>
    </source>
</evidence>
<name>W4HEK4_9RHOB</name>
<organism evidence="4 5">
    <name type="scientific">Roseivivax marinus</name>
    <dbReference type="NCBI Taxonomy" id="1379903"/>
    <lineage>
        <taxon>Bacteria</taxon>
        <taxon>Pseudomonadati</taxon>
        <taxon>Pseudomonadota</taxon>
        <taxon>Alphaproteobacteria</taxon>
        <taxon>Rhodobacterales</taxon>
        <taxon>Roseobacteraceae</taxon>
        <taxon>Roseivivax</taxon>
    </lineage>
</organism>
<evidence type="ECO:0000256" key="1">
    <source>
        <dbReference type="ARBA" id="ARBA00009129"/>
    </source>
</evidence>
<proteinExistence type="inferred from homology"/>
<comment type="similarity">
    <text evidence="1">Belongs to the UPF0337 (CsbD) family.</text>
</comment>
<evidence type="ECO:0000313" key="4">
    <source>
        <dbReference type="EMBL" id="ETW11144.1"/>
    </source>
</evidence>
<dbReference type="InterPro" id="IPR008462">
    <property type="entry name" value="CsbD"/>
</dbReference>
<feature type="compositionally biased region" description="Basic and acidic residues" evidence="2">
    <location>
        <begin position="49"/>
        <end position="60"/>
    </location>
</feature>
<dbReference type="Proteomes" id="UP000019063">
    <property type="component" value="Unassembled WGS sequence"/>
</dbReference>
<dbReference type="AlphaFoldDB" id="W4HEK4"/>
<dbReference type="EMBL" id="AQQW01000015">
    <property type="protein sequence ID" value="ETW11144.1"/>
    <property type="molecule type" value="Genomic_DNA"/>
</dbReference>
<comment type="caution">
    <text evidence="4">The sequence shown here is derived from an EMBL/GenBank/DDBJ whole genome shotgun (WGS) entry which is preliminary data.</text>
</comment>
<reference evidence="4 5" key="1">
    <citation type="journal article" date="2014" name="Antonie Van Leeuwenhoek">
        <title>Roseivivax atlanticus sp. nov., isolated from surface seawater of the Atlantic Ocean.</title>
        <authorList>
            <person name="Li G."/>
            <person name="Lai Q."/>
            <person name="Liu X."/>
            <person name="Sun F."/>
            <person name="Shao Z."/>
        </authorList>
    </citation>
    <scope>NUCLEOTIDE SEQUENCE [LARGE SCALE GENOMIC DNA]</scope>
    <source>
        <strain evidence="4 5">22II-s10s</strain>
    </source>
</reference>
<evidence type="ECO:0000313" key="5">
    <source>
        <dbReference type="Proteomes" id="UP000019063"/>
    </source>
</evidence>